<keyword evidence="6 8" id="KW-0368">Histidine biosynthesis</keyword>
<dbReference type="STRING" id="1089553.Tph_c20810"/>
<dbReference type="OrthoDB" id="9775255at2"/>
<sequence>MKNRKVVPYAVTKSGCSAAFFGDYHLHSSFSSDAHDALHQICLQAVRLGLSEVGLTDHLSLFPQDPNYNFLNRLYSAYFEAVDECRQQFKDSLTIFLGAEVDYHPHYEDEICVFLHHHPFDYVIVSVHYVDRLSLTDARFYLSRHPEVGIRQYVDTLKRAVLLPGLAVLGHLDWIKRGWRQYWRDFPYKPELLLEAGLDQALQVLVARGGLLEINTSGIRRGVGEPFPGEVLLSRYRELGGRYCVLGSDAHNASELAHSFHEGVTLARRVGLEVVSPLRHQKRVSEKAINHSVFHQSSIKTFKEVDERHG</sequence>
<evidence type="ECO:0000256" key="7">
    <source>
        <dbReference type="ARBA" id="ARBA00049158"/>
    </source>
</evidence>
<accession>K4LK21</accession>
<evidence type="ECO:0000256" key="6">
    <source>
        <dbReference type="ARBA" id="ARBA00023102"/>
    </source>
</evidence>
<dbReference type="UniPathway" id="UPA00031">
    <property type="reaction ID" value="UER00013"/>
</dbReference>
<dbReference type="GO" id="GO:0000105">
    <property type="term" value="P:L-histidine biosynthetic process"/>
    <property type="evidence" value="ECO:0007669"/>
    <property type="project" value="UniProtKB-UniRule"/>
</dbReference>
<dbReference type="GO" id="GO:0005737">
    <property type="term" value="C:cytoplasm"/>
    <property type="evidence" value="ECO:0007669"/>
    <property type="project" value="TreeGrafter"/>
</dbReference>
<dbReference type="InterPro" id="IPR016195">
    <property type="entry name" value="Pol/histidinol_Pase-like"/>
</dbReference>
<protein>
    <recommendedName>
        <fullName evidence="3 8">Histidinol-phosphatase</fullName>
        <shortName evidence="8">HolPase</shortName>
        <ecNumber evidence="3 8">3.1.3.15</ecNumber>
    </recommendedName>
</protein>
<evidence type="ECO:0000256" key="3">
    <source>
        <dbReference type="ARBA" id="ARBA00013085"/>
    </source>
</evidence>
<keyword evidence="4 8" id="KW-0028">Amino-acid biosynthesis</keyword>
<feature type="domain" description="PHP" evidence="9">
    <location>
        <begin position="23"/>
        <end position="217"/>
    </location>
</feature>
<gene>
    <name evidence="10" type="primary">hisK</name>
    <name evidence="10" type="ordered locus">Tph_c20810</name>
</gene>
<dbReference type="AlphaFoldDB" id="K4LK21"/>
<dbReference type="SUPFAM" id="SSF89550">
    <property type="entry name" value="PHP domain-like"/>
    <property type="match status" value="1"/>
</dbReference>
<proteinExistence type="inferred from homology"/>
<keyword evidence="11" id="KW-1185">Reference proteome</keyword>
<evidence type="ECO:0000313" key="10">
    <source>
        <dbReference type="EMBL" id="AFV12275.1"/>
    </source>
</evidence>
<name>K4LK21_THEPS</name>
<evidence type="ECO:0000256" key="1">
    <source>
        <dbReference type="ARBA" id="ARBA00004970"/>
    </source>
</evidence>
<dbReference type="EC" id="3.1.3.15" evidence="3 8"/>
<dbReference type="eggNOG" id="COG1387">
    <property type="taxonomic scope" value="Bacteria"/>
</dbReference>
<dbReference type="PANTHER" id="PTHR21039">
    <property type="entry name" value="HISTIDINOL PHOSPHATASE-RELATED"/>
    <property type="match status" value="1"/>
</dbReference>
<comment type="similarity">
    <text evidence="2 8">Belongs to the PHP hydrolase family. HisK subfamily.</text>
</comment>
<dbReference type="InterPro" id="IPR010140">
    <property type="entry name" value="Histidinol_P_phosphatase_HisJ"/>
</dbReference>
<organism evidence="10 11">
    <name type="scientific">Thermacetogenium phaeum (strain ATCC BAA-254 / DSM 26808 / PB)</name>
    <dbReference type="NCBI Taxonomy" id="1089553"/>
    <lineage>
        <taxon>Bacteria</taxon>
        <taxon>Bacillati</taxon>
        <taxon>Bacillota</taxon>
        <taxon>Clostridia</taxon>
        <taxon>Thermoanaerobacterales</taxon>
        <taxon>Thermoanaerobacteraceae</taxon>
        <taxon>Thermacetogenium</taxon>
    </lineage>
</organism>
<dbReference type="Pfam" id="PF02811">
    <property type="entry name" value="PHP"/>
    <property type="match status" value="1"/>
</dbReference>
<dbReference type="PANTHER" id="PTHR21039:SF0">
    <property type="entry name" value="HISTIDINOL-PHOSPHATASE"/>
    <property type="match status" value="1"/>
</dbReference>
<comment type="pathway">
    <text evidence="1 8">Amino-acid biosynthesis; L-histidine biosynthesis; L-histidine from 5-phospho-alpha-D-ribose 1-diphosphate: step 8/9.</text>
</comment>
<evidence type="ECO:0000256" key="4">
    <source>
        <dbReference type="ARBA" id="ARBA00022605"/>
    </source>
</evidence>
<dbReference type="EMBL" id="CP003732">
    <property type="protein sequence ID" value="AFV12275.1"/>
    <property type="molecule type" value="Genomic_DNA"/>
</dbReference>
<evidence type="ECO:0000256" key="5">
    <source>
        <dbReference type="ARBA" id="ARBA00022801"/>
    </source>
</evidence>
<dbReference type="GO" id="GO:0004401">
    <property type="term" value="F:histidinol-phosphatase activity"/>
    <property type="evidence" value="ECO:0007669"/>
    <property type="project" value="UniProtKB-UniRule"/>
</dbReference>
<evidence type="ECO:0000259" key="9">
    <source>
        <dbReference type="Pfam" id="PF02811"/>
    </source>
</evidence>
<dbReference type="Proteomes" id="UP000000467">
    <property type="component" value="Chromosome"/>
</dbReference>
<comment type="catalytic activity">
    <reaction evidence="7 8">
        <text>L-histidinol phosphate + H2O = L-histidinol + phosphate</text>
        <dbReference type="Rhea" id="RHEA:14465"/>
        <dbReference type="ChEBI" id="CHEBI:15377"/>
        <dbReference type="ChEBI" id="CHEBI:43474"/>
        <dbReference type="ChEBI" id="CHEBI:57699"/>
        <dbReference type="ChEBI" id="CHEBI:57980"/>
        <dbReference type="EC" id="3.1.3.15"/>
    </reaction>
</comment>
<keyword evidence="5 8" id="KW-0378">Hydrolase</keyword>
<dbReference type="Gene3D" id="3.20.20.140">
    <property type="entry name" value="Metal-dependent hydrolases"/>
    <property type="match status" value="1"/>
</dbReference>
<dbReference type="RefSeq" id="WP_015051150.1">
    <property type="nucleotide sequence ID" value="NC_018870.1"/>
</dbReference>
<dbReference type="InterPro" id="IPR004013">
    <property type="entry name" value="PHP_dom"/>
</dbReference>
<dbReference type="KEGG" id="tpz:Tph_c20810"/>
<reference evidence="10 11" key="1">
    <citation type="journal article" date="2012" name="BMC Genomics">
        <title>Genome-guided analysis of physiological and morphological traits of the fermentative acetate oxidizer Thermacetogenium phaeum.</title>
        <authorList>
            <person name="Oehler D."/>
            <person name="Poehlein A."/>
            <person name="Leimbach A."/>
            <person name="Muller N."/>
            <person name="Daniel R."/>
            <person name="Gottschalk G."/>
            <person name="Schink B."/>
        </authorList>
    </citation>
    <scope>NUCLEOTIDE SEQUENCE [LARGE SCALE GENOMIC DNA]</scope>
    <source>
        <strain evidence="11">ATCC BAA-254 / DSM 26808 / PB</strain>
    </source>
</reference>
<evidence type="ECO:0000256" key="2">
    <source>
        <dbReference type="ARBA" id="ARBA00009152"/>
    </source>
</evidence>
<dbReference type="NCBIfam" id="TIGR01856">
    <property type="entry name" value="hisJ_fam"/>
    <property type="match status" value="1"/>
</dbReference>
<evidence type="ECO:0000256" key="8">
    <source>
        <dbReference type="RuleBase" id="RU366003"/>
    </source>
</evidence>
<evidence type="ECO:0000313" key="11">
    <source>
        <dbReference type="Proteomes" id="UP000000467"/>
    </source>
</evidence>
<dbReference type="HOGENOM" id="CLU_054611_0_1_9"/>